<sequence>MASSVDSSTNAASFTNAVESAWQAVSAVDEPASTVLVVVTAAIALILVTVRPLWLKTRHVITQAHEGSHALVAALVGRKLSGIRLHSDTSGVTVSSGNPRGPGMVATAFAGYTGPAVLGFAAATLLTLNRPAAVLWSILAALALLLLLIRNLYGFFSVVVAGAIVGAAAYLGDPVVRYAAAYLITWVLLLGATRPVFELARTHMRGRGRGSDADQLRWLTKIPAGVWIVVFGLITAGTAVYGTARVVVTHLP</sequence>
<keyword evidence="1" id="KW-0472">Membrane</keyword>
<comment type="caution">
    <text evidence="2">The sequence shown here is derived from an EMBL/GenBank/DDBJ whole genome shotgun (WGS) entry which is preliminary data.</text>
</comment>
<gene>
    <name evidence="2" type="ORF">Q7514_14155</name>
</gene>
<feature type="transmembrane region" description="Helical" evidence="1">
    <location>
        <begin position="105"/>
        <end position="126"/>
    </location>
</feature>
<feature type="transmembrane region" description="Helical" evidence="1">
    <location>
        <begin position="218"/>
        <end position="242"/>
    </location>
</feature>
<reference evidence="2 3" key="1">
    <citation type="submission" date="2023-07" db="EMBL/GenBank/DDBJ databases">
        <authorList>
            <person name="Girao M."/>
            <person name="Carvalho M.F."/>
        </authorList>
    </citation>
    <scope>NUCLEOTIDE SEQUENCE [LARGE SCALE GENOMIC DNA]</scope>
    <source>
        <strain evidence="2 3">YIM65754</strain>
    </source>
</reference>
<feature type="transmembrane region" description="Helical" evidence="1">
    <location>
        <begin position="154"/>
        <end position="172"/>
    </location>
</feature>
<keyword evidence="1" id="KW-0812">Transmembrane</keyword>
<dbReference type="Pfam" id="PF13398">
    <property type="entry name" value="Peptidase_M50B"/>
    <property type="match status" value="1"/>
</dbReference>
<accession>A0ABU7LAS7</accession>
<keyword evidence="3" id="KW-1185">Reference proteome</keyword>
<feature type="transmembrane region" description="Helical" evidence="1">
    <location>
        <begin position="32"/>
        <end position="50"/>
    </location>
</feature>
<proteinExistence type="predicted"/>
<name>A0ABU7LAS7_9NOCA</name>
<dbReference type="EMBL" id="JAUTXY010000005">
    <property type="protein sequence ID" value="MEE2058663.1"/>
    <property type="molecule type" value="Genomic_DNA"/>
</dbReference>
<protein>
    <submittedName>
        <fullName evidence="2">M50 family metallopeptidase</fullName>
    </submittedName>
</protein>
<dbReference type="Proteomes" id="UP001336020">
    <property type="component" value="Unassembled WGS sequence"/>
</dbReference>
<evidence type="ECO:0000313" key="3">
    <source>
        <dbReference type="Proteomes" id="UP001336020"/>
    </source>
</evidence>
<dbReference type="RefSeq" id="WP_330133896.1">
    <property type="nucleotide sequence ID" value="NZ_JAUTXY010000005.1"/>
</dbReference>
<dbReference type="InterPro" id="IPR049500">
    <property type="entry name" value="Peptidase_M50B-like"/>
</dbReference>
<organism evidence="2 3">
    <name type="scientific">Rhodococcus artemisiae</name>
    <dbReference type="NCBI Taxonomy" id="714159"/>
    <lineage>
        <taxon>Bacteria</taxon>
        <taxon>Bacillati</taxon>
        <taxon>Actinomycetota</taxon>
        <taxon>Actinomycetes</taxon>
        <taxon>Mycobacteriales</taxon>
        <taxon>Nocardiaceae</taxon>
        <taxon>Rhodococcus</taxon>
    </lineage>
</organism>
<evidence type="ECO:0000313" key="2">
    <source>
        <dbReference type="EMBL" id="MEE2058663.1"/>
    </source>
</evidence>
<keyword evidence="1" id="KW-1133">Transmembrane helix</keyword>
<feature type="transmembrane region" description="Helical" evidence="1">
    <location>
        <begin position="178"/>
        <end position="197"/>
    </location>
</feature>
<evidence type="ECO:0000256" key="1">
    <source>
        <dbReference type="SAM" id="Phobius"/>
    </source>
</evidence>
<feature type="transmembrane region" description="Helical" evidence="1">
    <location>
        <begin position="132"/>
        <end position="149"/>
    </location>
</feature>